<dbReference type="InterPro" id="IPR011335">
    <property type="entry name" value="Restrct_endonuc-II-like"/>
</dbReference>
<dbReference type="InterPro" id="IPR012296">
    <property type="entry name" value="Nuclease_put_TT1808"/>
</dbReference>
<keyword evidence="3" id="KW-1185">Reference proteome</keyword>
<dbReference type="EMBL" id="JASCIR010000001">
    <property type="protein sequence ID" value="MDI3384657.1"/>
    <property type="molecule type" value="Genomic_DNA"/>
</dbReference>
<organism evidence="2 3">
    <name type="scientific">Streptomyces solicavernae</name>
    <dbReference type="NCBI Taxonomy" id="3043614"/>
    <lineage>
        <taxon>Bacteria</taxon>
        <taxon>Bacillati</taxon>
        <taxon>Actinomycetota</taxon>
        <taxon>Actinomycetes</taxon>
        <taxon>Kitasatosporales</taxon>
        <taxon>Streptomycetaceae</taxon>
        <taxon>Streptomyces</taxon>
    </lineage>
</organism>
<keyword evidence="2" id="KW-0540">Nuclease</keyword>
<keyword evidence="2" id="KW-0255">Endonuclease</keyword>
<comment type="caution">
    <text evidence="2">The sequence shown here is derived from an EMBL/GenBank/DDBJ whole genome shotgun (WGS) entry which is preliminary data.</text>
</comment>
<protein>
    <submittedName>
        <fullName evidence="2">Uma2 family endonuclease</fullName>
    </submittedName>
</protein>
<name>A0ABT6RJQ7_9ACTN</name>
<dbReference type="PANTHER" id="PTHR35400">
    <property type="entry name" value="SLR1083 PROTEIN"/>
    <property type="match status" value="1"/>
</dbReference>
<dbReference type="CDD" id="cd06260">
    <property type="entry name" value="DUF820-like"/>
    <property type="match status" value="1"/>
</dbReference>
<accession>A0ABT6RJQ7</accession>
<gene>
    <name evidence="2" type="ORF">QIS99_00235</name>
</gene>
<evidence type="ECO:0000313" key="2">
    <source>
        <dbReference type="EMBL" id="MDI3384657.1"/>
    </source>
</evidence>
<dbReference type="PANTHER" id="PTHR35400:SF3">
    <property type="entry name" value="SLL1072 PROTEIN"/>
    <property type="match status" value="1"/>
</dbReference>
<sequence length="198" mass="21992">MAVMTGHTSQVTVEEFERIAKIAAKESDAVRLEFIGGRIEDKGVPDGDHNEIYMWLQSVCMQHRPELGLYPSDQGLAIERYRSGRARPDASLAPRGTFAGQGEWADPAGVLMVVEVTSYDADTDRRDRVEKPTGYASAGIPVYLLIDRDDGTVVVHSDPDPESGRYRDARTTKFGEPVHLPTPVGFRVDTEILKNYVR</sequence>
<feature type="domain" description="Putative restriction endonuclease" evidence="1">
    <location>
        <begin position="13"/>
        <end position="188"/>
    </location>
</feature>
<dbReference type="SUPFAM" id="SSF52980">
    <property type="entry name" value="Restriction endonuclease-like"/>
    <property type="match status" value="1"/>
</dbReference>
<dbReference type="GO" id="GO:0004519">
    <property type="term" value="F:endonuclease activity"/>
    <property type="evidence" value="ECO:0007669"/>
    <property type="project" value="UniProtKB-KW"/>
</dbReference>
<dbReference type="Pfam" id="PF05685">
    <property type="entry name" value="Uma2"/>
    <property type="match status" value="1"/>
</dbReference>
<evidence type="ECO:0000259" key="1">
    <source>
        <dbReference type="Pfam" id="PF05685"/>
    </source>
</evidence>
<evidence type="ECO:0000313" key="3">
    <source>
        <dbReference type="Proteomes" id="UP001224661"/>
    </source>
</evidence>
<dbReference type="InterPro" id="IPR008538">
    <property type="entry name" value="Uma2"/>
</dbReference>
<keyword evidence="2" id="KW-0378">Hydrolase</keyword>
<dbReference type="Gene3D" id="3.90.1570.10">
    <property type="entry name" value="tt1808, chain A"/>
    <property type="match status" value="1"/>
</dbReference>
<dbReference type="RefSeq" id="WP_282509126.1">
    <property type="nucleotide sequence ID" value="NZ_JASCIR010000001.1"/>
</dbReference>
<proteinExistence type="predicted"/>
<dbReference type="Proteomes" id="UP001224661">
    <property type="component" value="Unassembled WGS sequence"/>
</dbReference>
<reference evidence="2 3" key="1">
    <citation type="submission" date="2023-05" db="EMBL/GenBank/DDBJ databases">
        <title>Draft genome sequence of Streptomyces sp. B-S-A8 isolated from a cave soil in Thailand.</title>
        <authorList>
            <person name="Chamroensaksri N."/>
            <person name="Muangham S."/>
        </authorList>
    </citation>
    <scope>NUCLEOTIDE SEQUENCE [LARGE SCALE GENOMIC DNA]</scope>
    <source>
        <strain evidence="2 3">B-S-A8</strain>
    </source>
</reference>